<keyword evidence="7 8" id="KW-0407">Ion channel</keyword>
<comment type="caution">
    <text evidence="11">The sequence shown here is derived from an EMBL/GenBank/DDBJ whole genome shotgun (WGS) entry which is preliminary data.</text>
</comment>
<accession>A0ABN9QI48</accession>
<reference evidence="11" key="1">
    <citation type="submission" date="2023-10" db="EMBL/GenBank/DDBJ databases">
        <authorList>
            <person name="Chen Y."/>
            <person name="Shah S."/>
            <person name="Dougan E. K."/>
            <person name="Thang M."/>
            <person name="Chan C."/>
        </authorList>
    </citation>
    <scope>NUCLEOTIDE SEQUENCE [LARGE SCALE GENOMIC DNA]</scope>
</reference>
<keyword evidence="6 9" id="KW-0472">Membrane</keyword>
<dbReference type="PROSITE" id="PS51257">
    <property type="entry name" value="PROKAR_LIPOPROTEIN"/>
    <property type="match status" value="1"/>
</dbReference>
<keyword evidence="2 8" id="KW-0813">Transport</keyword>
<evidence type="ECO:0000256" key="5">
    <source>
        <dbReference type="ARBA" id="ARBA00023065"/>
    </source>
</evidence>
<evidence type="ECO:0000256" key="4">
    <source>
        <dbReference type="ARBA" id="ARBA00022989"/>
    </source>
</evidence>
<evidence type="ECO:0000256" key="6">
    <source>
        <dbReference type="ARBA" id="ARBA00023136"/>
    </source>
</evidence>
<comment type="subcellular location">
    <subcellularLocation>
        <location evidence="1">Membrane</location>
        <topology evidence="1">Multi-pass membrane protein</topology>
    </subcellularLocation>
</comment>
<keyword evidence="4 9" id="KW-1133">Transmembrane helix</keyword>
<evidence type="ECO:0000256" key="1">
    <source>
        <dbReference type="ARBA" id="ARBA00004141"/>
    </source>
</evidence>
<sequence length="274" mass="29044">MRFNSLRAVEVKPLLLTTSTSRPWGCLAAVAAACLLGALVFPGLEREEELQRYERARRMYEDLNALARFGGCDERLLRRLPFCENAASFRSRLTPFFGPDTGNSMVDREAWTPFGSAQFALSLASTVGYGAHVPHTRWGKAATVLLGLAAVPAFVRYALGVASLLREAARGWAHRACGRGAGARGTGAAAGEAAAASLALLAMLAAGVWLGGSAAFVALEASSGQWSFATSLYFCFVTLSGVGFSNVLPRSVAARGFALLYISWGCCLPIDPVE</sequence>
<protein>
    <recommendedName>
        <fullName evidence="10">Potassium channel domain-containing protein</fullName>
    </recommendedName>
</protein>
<gene>
    <name evidence="11" type="ORF">PCOR1329_LOCUS11409</name>
</gene>
<evidence type="ECO:0000256" key="9">
    <source>
        <dbReference type="SAM" id="Phobius"/>
    </source>
</evidence>
<evidence type="ECO:0000259" key="10">
    <source>
        <dbReference type="Pfam" id="PF07885"/>
    </source>
</evidence>
<comment type="similarity">
    <text evidence="8">Belongs to the two pore domain potassium channel (TC 1.A.1.8) family.</text>
</comment>
<dbReference type="SUPFAM" id="SSF81324">
    <property type="entry name" value="Voltage-gated potassium channels"/>
    <property type="match status" value="2"/>
</dbReference>
<keyword evidence="5 8" id="KW-0406">Ion transport</keyword>
<dbReference type="Gene3D" id="1.10.287.70">
    <property type="match status" value="1"/>
</dbReference>
<dbReference type="InterPro" id="IPR003280">
    <property type="entry name" value="2pore_dom_K_chnl"/>
</dbReference>
<organism evidence="11 12">
    <name type="scientific">Prorocentrum cordatum</name>
    <dbReference type="NCBI Taxonomy" id="2364126"/>
    <lineage>
        <taxon>Eukaryota</taxon>
        <taxon>Sar</taxon>
        <taxon>Alveolata</taxon>
        <taxon>Dinophyceae</taxon>
        <taxon>Prorocentrales</taxon>
        <taxon>Prorocentraceae</taxon>
        <taxon>Prorocentrum</taxon>
    </lineage>
</organism>
<proteinExistence type="inferred from homology"/>
<dbReference type="PRINTS" id="PR01333">
    <property type="entry name" value="2POREKCHANEL"/>
</dbReference>
<feature type="domain" description="Potassium channel" evidence="10">
    <location>
        <begin position="208"/>
        <end position="268"/>
    </location>
</feature>
<feature type="non-terminal residue" evidence="11">
    <location>
        <position position="274"/>
    </location>
</feature>
<evidence type="ECO:0000256" key="2">
    <source>
        <dbReference type="ARBA" id="ARBA00022448"/>
    </source>
</evidence>
<feature type="transmembrane region" description="Helical" evidence="9">
    <location>
        <begin position="22"/>
        <end position="44"/>
    </location>
</feature>
<dbReference type="EMBL" id="CAUYUJ010003296">
    <property type="protein sequence ID" value="CAK0804688.1"/>
    <property type="molecule type" value="Genomic_DNA"/>
</dbReference>
<dbReference type="InterPro" id="IPR013099">
    <property type="entry name" value="K_chnl_dom"/>
</dbReference>
<feature type="transmembrane region" description="Helical" evidence="9">
    <location>
        <begin position="225"/>
        <end position="248"/>
    </location>
</feature>
<evidence type="ECO:0000256" key="3">
    <source>
        <dbReference type="ARBA" id="ARBA00022692"/>
    </source>
</evidence>
<dbReference type="Proteomes" id="UP001189429">
    <property type="component" value="Unassembled WGS sequence"/>
</dbReference>
<evidence type="ECO:0000256" key="7">
    <source>
        <dbReference type="ARBA" id="ARBA00023303"/>
    </source>
</evidence>
<dbReference type="PANTHER" id="PTHR11003">
    <property type="entry name" value="POTASSIUM CHANNEL, SUBFAMILY K"/>
    <property type="match status" value="1"/>
</dbReference>
<keyword evidence="3 8" id="KW-0812">Transmembrane</keyword>
<feature type="domain" description="Potassium channel" evidence="10">
    <location>
        <begin position="108"/>
        <end position="165"/>
    </location>
</feature>
<dbReference type="Pfam" id="PF07885">
    <property type="entry name" value="Ion_trans_2"/>
    <property type="match status" value="2"/>
</dbReference>
<evidence type="ECO:0000313" key="12">
    <source>
        <dbReference type="Proteomes" id="UP001189429"/>
    </source>
</evidence>
<feature type="transmembrane region" description="Helical" evidence="9">
    <location>
        <begin position="198"/>
        <end position="219"/>
    </location>
</feature>
<evidence type="ECO:0000256" key="8">
    <source>
        <dbReference type="RuleBase" id="RU003857"/>
    </source>
</evidence>
<evidence type="ECO:0000313" key="11">
    <source>
        <dbReference type="EMBL" id="CAK0804688.1"/>
    </source>
</evidence>
<name>A0ABN9QI48_9DINO</name>
<dbReference type="PANTHER" id="PTHR11003:SF352">
    <property type="entry name" value="BCDNA.GH04802-RELATED"/>
    <property type="match status" value="1"/>
</dbReference>
<keyword evidence="12" id="KW-1185">Reference proteome</keyword>